<dbReference type="FunFam" id="3.10.50.40:FF:000001">
    <property type="entry name" value="Trigger factor"/>
    <property type="match status" value="1"/>
</dbReference>
<evidence type="ECO:0000256" key="8">
    <source>
        <dbReference type="ARBA" id="ARBA00023235"/>
    </source>
</evidence>
<keyword evidence="9 12" id="KW-0131">Cell cycle</keyword>
<feature type="coiled-coil region" evidence="15">
    <location>
        <begin position="262"/>
        <end position="296"/>
    </location>
</feature>
<dbReference type="Pfam" id="PF00254">
    <property type="entry name" value="FKBP_C"/>
    <property type="match status" value="1"/>
</dbReference>
<organism evidence="17 18">
    <name type="scientific">Thermanaerosceptrum fracticalcis</name>
    <dbReference type="NCBI Taxonomy" id="1712410"/>
    <lineage>
        <taxon>Bacteria</taxon>
        <taxon>Bacillati</taxon>
        <taxon>Bacillota</taxon>
        <taxon>Clostridia</taxon>
        <taxon>Eubacteriales</taxon>
        <taxon>Peptococcaceae</taxon>
        <taxon>Thermanaerosceptrum</taxon>
    </lineage>
</organism>
<dbReference type="Proteomes" id="UP000515847">
    <property type="component" value="Chromosome"/>
</dbReference>
<dbReference type="HAMAP" id="MF_00303">
    <property type="entry name" value="Trigger_factor_Tig"/>
    <property type="match status" value="1"/>
</dbReference>
<dbReference type="InterPro" id="IPR001179">
    <property type="entry name" value="PPIase_FKBP_dom"/>
</dbReference>
<evidence type="ECO:0000256" key="2">
    <source>
        <dbReference type="ARBA" id="ARBA00005464"/>
    </source>
</evidence>
<comment type="catalytic activity">
    <reaction evidence="1 12 13">
        <text>[protein]-peptidylproline (omega=180) = [protein]-peptidylproline (omega=0)</text>
        <dbReference type="Rhea" id="RHEA:16237"/>
        <dbReference type="Rhea" id="RHEA-COMP:10747"/>
        <dbReference type="Rhea" id="RHEA-COMP:10748"/>
        <dbReference type="ChEBI" id="CHEBI:83833"/>
        <dbReference type="ChEBI" id="CHEBI:83834"/>
        <dbReference type="EC" id="5.2.1.8"/>
    </reaction>
</comment>
<evidence type="ECO:0000256" key="3">
    <source>
        <dbReference type="ARBA" id="ARBA00013194"/>
    </source>
</evidence>
<accession>A0A7G6E654</accession>
<evidence type="ECO:0000256" key="12">
    <source>
        <dbReference type="HAMAP-Rule" id="MF_00303"/>
    </source>
</evidence>
<feature type="domain" description="PPIase FKBP-type" evidence="16">
    <location>
        <begin position="164"/>
        <end position="224"/>
    </location>
</feature>
<evidence type="ECO:0000256" key="13">
    <source>
        <dbReference type="PROSITE-ProRule" id="PRU00277"/>
    </source>
</evidence>
<evidence type="ECO:0000256" key="7">
    <source>
        <dbReference type="ARBA" id="ARBA00023186"/>
    </source>
</evidence>
<dbReference type="KEGG" id="tfr:BR63_15525"/>
<dbReference type="GO" id="GO:0043335">
    <property type="term" value="P:protein unfolding"/>
    <property type="evidence" value="ECO:0007669"/>
    <property type="project" value="TreeGrafter"/>
</dbReference>
<evidence type="ECO:0000259" key="16">
    <source>
        <dbReference type="PROSITE" id="PS50059"/>
    </source>
</evidence>
<dbReference type="InterPro" id="IPR008881">
    <property type="entry name" value="Trigger_fac_ribosome-bd_bac"/>
</dbReference>
<evidence type="ECO:0000256" key="4">
    <source>
        <dbReference type="ARBA" id="ARBA00016902"/>
    </source>
</evidence>
<dbReference type="InterPro" id="IPR037041">
    <property type="entry name" value="Trigger_fac_C_sf"/>
</dbReference>
<reference evidence="17 18" key="1">
    <citation type="journal article" date="2019" name="Front. Microbiol.">
        <title>Thermoanaerosceptrum fracticalcis gen. nov. sp. nov., a Novel Fumarate-Fermenting Microorganism From a Deep Fractured Carbonate Aquifer of the US Great Basin.</title>
        <authorList>
            <person name="Hamilton-Brehm S.D."/>
            <person name="Stewart L.E."/>
            <person name="Zavarin M."/>
            <person name="Caldwell M."/>
            <person name="Lawson P.A."/>
            <person name="Onstott T.C."/>
            <person name="Grzymski J."/>
            <person name="Neveux I."/>
            <person name="Lollar B.S."/>
            <person name="Russell C.E."/>
            <person name="Moser D.P."/>
        </authorList>
    </citation>
    <scope>NUCLEOTIDE SEQUENCE [LARGE SCALE GENOMIC DNA]</scope>
    <source>
        <strain evidence="17 18">DRI-13</strain>
    </source>
</reference>
<dbReference type="Gene3D" id="3.30.70.1050">
    <property type="entry name" value="Trigger factor ribosome-binding domain"/>
    <property type="match status" value="1"/>
</dbReference>
<dbReference type="InterPro" id="IPR027304">
    <property type="entry name" value="Trigger_fact/SurA_dom_sf"/>
</dbReference>
<dbReference type="SUPFAM" id="SSF54534">
    <property type="entry name" value="FKBP-like"/>
    <property type="match status" value="1"/>
</dbReference>
<dbReference type="InterPro" id="IPR036611">
    <property type="entry name" value="Trigger_fac_ribosome-bd_sf"/>
</dbReference>
<dbReference type="AlphaFoldDB" id="A0A7G6E654"/>
<dbReference type="Pfam" id="PF05698">
    <property type="entry name" value="Trigger_C"/>
    <property type="match status" value="1"/>
</dbReference>
<evidence type="ECO:0000256" key="14">
    <source>
        <dbReference type="RuleBase" id="RU003914"/>
    </source>
</evidence>
<dbReference type="InterPro" id="IPR008880">
    <property type="entry name" value="Trigger_fac_C"/>
</dbReference>
<evidence type="ECO:0000256" key="1">
    <source>
        <dbReference type="ARBA" id="ARBA00000971"/>
    </source>
</evidence>
<evidence type="ECO:0000256" key="5">
    <source>
        <dbReference type="ARBA" id="ARBA00022618"/>
    </source>
</evidence>
<dbReference type="Gene3D" id="3.10.50.40">
    <property type="match status" value="1"/>
</dbReference>
<dbReference type="NCBIfam" id="TIGR00115">
    <property type="entry name" value="tig"/>
    <property type="match status" value="1"/>
</dbReference>
<dbReference type="PANTHER" id="PTHR30560:SF3">
    <property type="entry name" value="TRIGGER FACTOR-LIKE PROTEIN TIG, CHLOROPLASTIC"/>
    <property type="match status" value="1"/>
</dbReference>
<comment type="similarity">
    <text evidence="2 12 14">Belongs to the FKBP-type PPIase family. Tig subfamily.</text>
</comment>
<keyword evidence="15" id="KW-0175">Coiled coil</keyword>
<dbReference type="Gene3D" id="1.10.3120.10">
    <property type="entry name" value="Trigger factor, C-terminal domain"/>
    <property type="match status" value="1"/>
</dbReference>
<evidence type="ECO:0000313" key="17">
    <source>
        <dbReference type="EMBL" id="QNB47558.1"/>
    </source>
</evidence>
<keyword evidence="7 12" id="KW-0143">Chaperone</keyword>
<evidence type="ECO:0000256" key="10">
    <source>
        <dbReference type="ARBA" id="ARBA00024849"/>
    </source>
</evidence>
<evidence type="ECO:0000256" key="15">
    <source>
        <dbReference type="SAM" id="Coils"/>
    </source>
</evidence>
<keyword evidence="18" id="KW-1185">Reference proteome</keyword>
<dbReference type="GO" id="GO:0051083">
    <property type="term" value="P:'de novo' cotranslational protein folding"/>
    <property type="evidence" value="ECO:0007669"/>
    <property type="project" value="TreeGrafter"/>
</dbReference>
<dbReference type="GO" id="GO:0044183">
    <property type="term" value="F:protein folding chaperone"/>
    <property type="evidence" value="ECO:0007669"/>
    <property type="project" value="TreeGrafter"/>
</dbReference>
<evidence type="ECO:0000256" key="6">
    <source>
        <dbReference type="ARBA" id="ARBA00023110"/>
    </source>
</evidence>
<dbReference type="InterPro" id="IPR046357">
    <property type="entry name" value="PPIase_dom_sf"/>
</dbReference>
<dbReference type="GO" id="GO:0015031">
    <property type="term" value="P:protein transport"/>
    <property type="evidence" value="ECO:0007669"/>
    <property type="project" value="UniProtKB-UniRule"/>
</dbReference>
<keyword evidence="5 12" id="KW-0132">Cell division</keyword>
<dbReference type="EMBL" id="CP045798">
    <property type="protein sequence ID" value="QNB47558.1"/>
    <property type="molecule type" value="Genomic_DNA"/>
</dbReference>
<dbReference type="OrthoDB" id="9767721at2"/>
<dbReference type="GO" id="GO:0043022">
    <property type="term" value="F:ribosome binding"/>
    <property type="evidence" value="ECO:0007669"/>
    <property type="project" value="TreeGrafter"/>
</dbReference>
<name>A0A7G6E654_THEFR</name>
<dbReference type="PANTHER" id="PTHR30560">
    <property type="entry name" value="TRIGGER FACTOR CHAPERONE AND PEPTIDYL-PROLYL CIS/TRANS ISOMERASE"/>
    <property type="match status" value="1"/>
</dbReference>
<protein>
    <recommendedName>
        <fullName evidence="4 12">Trigger factor</fullName>
        <shortName evidence="12">TF</shortName>
        <ecNumber evidence="3 12">5.2.1.8</ecNumber>
    </recommendedName>
    <alternativeName>
        <fullName evidence="11 12">PPIase</fullName>
    </alternativeName>
</protein>
<dbReference type="EC" id="5.2.1.8" evidence="3 12"/>
<evidence type="ECO:0000256" key="9">
    <source>
        <dbReference type="ARBA" id="ARBA00023306"/>
    </source>
</evidence>
<dbReference type="RefSeq" id="WP_034425309.1">
    <property type="nucleotide sequence ID" value="NZ_CP045798.1"/>
</dbReference>
<dbReference type="GO" id="GO:0003755">
    <property type="term" value="F:peptidyl-prolyl cis-trans isomerase activity"/>
    <property type="evidence" value="ECO:0007669"/>
    <property type="project" value="UniProtKB-UniRule"/>
</dbReference>
<dbReference type="GO" id="GO:0005737">
    <property type="term" value="C:cytoplasm"/>
    <property type="evidence" value="ECO:0007669"/>
    <property type="project" value="UniProtKB-SubCell"/>
</dbReference>
<dbReference type="PIRSF" id="PIRSF003095">
    <property type="entry name" value="Trigger_factor"/>
    <property type="match status" value="1"/>
</dbReference>
<dbReference type="GO" id="GO:0051301">
    <property type="term" value="P:cell division"/>
    <property type="evidence" value="ECO:0007669"/>
    <property type="project" value="UniProtKB-KW"/>
</dbReference>
<comment type="subcellular location">
    <subcellularLocation>
        <location evidence="12">Cytoplasm</location>
    </subcellularLocation>
    <text evidence="12">About half TF is bound to the ribosome near the polypeptide exit tunnel while the other half is free in the cytoplasm.</text>
</comment>
<comment type="domain">
    <text evidence="12">Consists of 3 domains; the N-terminus binds the ribosome, the middle domain has PPIase activity, while the C-terminus has intrinsic chaperone activity on its own.</text>
</comment>
<dbReference type="PROSITE" id="PS50059">
    <property type="entry name" value="FKBP_PPIASE"/>
    <property type="match status" value="1"/>
</dbReference>
<dbReference type="SUPFAM" id="SSF102735">
    <property type="entry name" value="Trigger factor ribosome-binding domain"/>
    <property type="match status" value="1"/>
</dbReference>
<evidence type="ECO:0000256" key="11">
    <source>
        <dbReference type="ARBA" id="ARBA00029986"/>
    </source>
</evidence>
<sequence>MNVTAERLDKTKAQVTVEVPVEKFEESLQHAYRIVSKKVNVPGFRKGKAPRRIIENMYGTEILYEEALQHAVPRAYFQALDQIKDEYTAVSDPEYEIVQLEKGKPFIFKAKFDLKPEVKLGEYKGLELEKPSAEIGPADVDNELERMQQRYAKLVVVEGPAEKGDVLTIDFVGKVDGQPFEGGKGENYPLELGSNTFIPGFEDQLIGVKAGETVDVNVTFPEEYHVTELAGKDAVFTVTVKENKRKELSPLDDEFAKDVSEFSTLQELRADIENKLKEAAQKKAESELRVAAVKKATENAEIEIPQSMIENRVNTMVENFAYRLQQQGISFDYYMQATNTNIDDIKNNYRTEAEASLRSDLVLEAIAKAESITVSEEELDEEIKKMAERYKQEPAKFREVMEKQGQISSLKFGIMLDKAVDFIIEQAKIS</sequence>
<proteinExistence type="inferred from homology"/>
<keyword evidence="6 12" id="KW-0697">Rotamase</keyword>
<keyword evidence="8 12" id="KW-0413">Isomerase</keyword>
<keyword evidence="12" id="KW-0963">Cytoplasm</keyword>
<gene>
    <name evidence="12" type="primary">tig</name>
    <name evidence="17" type="ORF">BR63_15525</name>
</gene>
<comment type="function">
    <text evidence="10 12">Involved in protein export. Acts as a chaperone by maintaining the newly synthesized protein in an open conformation. Functions as a peptidyl-prolyl cis-trans isomerase.</text>
</comment>
<dbReference type="SUPFAM" id="SSF109998">
    <property type="entry name" value="Triger factor/SurA peptide-binding domain-like"/>
    <property type="match status" value="1"/>
</dbReference>
<dbReference type="InterPro" id="IPR005215">
    <property type="entry name" value="Trig_fac"/>
</dbReference>
<dbReference type="Pfam" id="PF05697">
    <property type="entry name" value="Trigger_N"/>
    <property type="match status" value="1"/>
</dbReference>
<evidence type="ECO:0000313" key="18">
    <source>
        <dbReference type="Proteomes" id="UP000515847"/>
    </source>
</evidence>